<accession>A0A133L0D4</accession>
<protein>
    <submittedName>
        <fullName evidence="1">Uncharacterized protein</fullName>
    </submittedName>
</protein>
<dbReference type="AlphaFoldDB" id="A0A133L0D4"/>
<name>A0A133L0D4_HEYCO</name>
<dbReference type="Proteomes" id="UP000070376">
    <property type="component" value="Unassembled WGS sequence"/>
</dbReference>
<dbReference type="PATRIC" id="fig|1398.22.peg.443"/>
<evidence type="ECO:0000313" key="1">
    <source>
        <dbReference type="EMBL" id="KWZ85419.1"/>
    </source>
</evidence>
<comment type="caution">
    <text evidence="1">The sequence shown here is derived from an EMBL/GenBank/DDBJ whole genome shotgun (WGS) entry which is preliminary data.</text>
</comment>
<organism evidence="1 2">
    <name type="scientific">Heyndrickxia coagulans</name>
    <name type="common">Weizmannia coagulans</name>
    <dbReference type="NCBI Taxonomy" id="1398"/>
    <lineage>
        <taxon>Bacteria</taxon>
        <taxon>Bacillati</taxon>
        <taxon>Bacillota</taxon>
        <taxon>Bacilli</taxon>
        <taxon>Bacillales</taxon>
        <taxon>Bacillaceae</taxon>
        <taxon>Heyndrickxia</taxon>
    </lineage>
</organism>
<dbReference type="EMBL" id="LRPN01000016">
    <property type="protein sequence ID" value="KWZ85419.1"/>
    <property type="molecule type" value="Genomic_DNA"/>
</dbReference>
<sequence length="40" mass="4463">MINSIAGFDSPHMNGQSGPAFRVVLRGMNCTPDWFHVQLM</sequence>
<gene>
    <name evidence="1" type="ORF">HMPREF3213_00447</name>
</gene>
<reference evidence="2" key="1">
    <citation type="submission" date="2016-01" db="EMBL/GenBank/DDBJ databases">
        <authorList>
            <person name="Mitreva M."/>
            <person name="Pepin K.H."/>
            <person name="Mihindukulasuriya K.A."/>
            <person name="Fulton R."/>
            <person name="Fronick C."/>
            <person name="O'Laughlin M."/>
            <person name="Miner T."/>
            <person name="Herter B."/>
            <person name="Rosa B.A."/>
            <person name="Cordes M."/>
            <person name="Tomlinson C."/>
            <person name="Wollam A."/>
            <person name="Palsikar V.B."/>
            <person name="Mardis E.R."/>
            <person name="Wilson R.K."/>
        </authorList>
    </citation>
    <scope>NUCLEOTIDE SEQUENCE [LARGE SCALE GENOMIC DNA]</scope>
    <source>
        <strain evidence="2">GED7749B</strain>
    </source>
</reference>
<evidence type="ECO:0000313" key="2">
    <source>
        <dbReference type="Proteomes" id="UP000070376"/>
    </source>
</evidence>
<proteinExistence type="predicted"/>